<feature type="region of interest" description="Disordered" evidence="1">
    <location>
        <begin position="163"/>
        <end position="185"/>
    </location>
</feature>
<dbReference type="Gramene" id="Zm00001eb110970_T001">
    <property type="protein sequence ID" value="Zm00001eb110970_P001"/>
    <property type="gene ID" value="Zm00001eb110970"/>
</dbReference>
<reference evidence="2" key="3">
    <citation type="submission" date="2021-05" db="UniProtKB">
        <authorList>
            <consortium name="EnsemblPlants"/>
        </authorList>
    </citation>
    <scope>IDENTIFICATION</scope>
    <source>
        <strain evidence="2">cv. B73</strain>
    </source>
</reference>
<organism evidence="2 3">
    <name type="scientific">Zea mays</name>
    <name type="common">Maize</name>
    <dbReference type="NCBI Taxonomy" id="4577"/>
    <lineage>
        <taxon>Eukaryota</taxon>
        <taxon>Viridiplantae</taxon>
        <taxon>Streptophyta</taxon>
        <taxon>Embryophyta</taxon>
        <taxon>Tracheophyta</taxon>
        <taxon>Spermatophyta</taxon>
        <taxon>Magnoliopsida</taxon>
        <taxon>Liliopsida</taxon>
        <taxon>Poales</taxon>
        <taxon>Poaceae</taxon>
        <taxon>PACMAD clade</taxon>
        <taxon>Panicoideae</taxon>
        <taxon>Andropogonodae</taxon>
        <taxon>Andropogoneae</taxon>
        <taxon>Tripsacinae</taxon>
        <taxon>Zea</taxon>
    </lineage>
</organism>
<reference evidence="3" key="1">
    <citation type="submission" date="2015-12" db="EMBL/GenBank/DDBJ databases">
        <title>Update maize B73 reference genome by single molecule sequencing technologies.</title>
        <authorList>
            <consortium name="Maize Genome Sequencing Project"/>
            <person name="Ware D."/>
        </authorList>
    </citation>
    <scope>NUCLEOTIDE SEQUENCE [LARGE SCALE GENOMIC DNA]</scope>
    <source>
        <strain evidence="3">cv. B73</strain>
    </source>
</reference>
<evidence type="ECO:0000256" key="1">
    <source>
        <dbReference type="SAM" id="MobiDB-lite"/>
    </source>
</evidence>
<reference evidence="2" key="2">
    <citation type="submission" date="2019-07" db="EMBL/GenBank/DDBJ databases">
        <authorList>
            <person name="Seetharam A."/>
            <person name="Woodhouse M."/>
            <person name="Cannon E."/>
        </authorList>
    </citation>
    <scope>NUCLEOTIDE SEQUENCE [LARGE SCALE GENOMIC DNA]</scope>
    <source>
        <strain evidence="2">cv. B73</strain>
    </source>
</reference>
<feature type="region of interest" description="Disordered" evidence="1">
    <location>
        <begin position="1"/>
        <end position="48"/>
    </location>
</feature>
<dbReference type="AlphaFoldDB" id="A0A804MTU4"/>
<accession>A0A804MTU4</accession>
<evidence type="ECO:0000313" key="3">
    <source>
        <dbReference type="Proteomes" id="UP000007305"/>
    </source>
</evidence>
<dbReference type="EnsemblPlants" id="Zm00001eb110970_T001">
    <property type="protein sequence ID" value="Zm00001eb110970_P001"/>
    <property type="gene ID" value="Zm00001eb110970"/>
</dbReference>
<feature type="compositionally biased region" description="Pro residues" evidence="1">
    <location>
        <begin position="10"/>
        <end position="26"/>
    </location>
</feature>
<evidence type="ECO:0000313" key="2">
    <source>
        <dbReference type="EnsemblPlants" id="Zm00001eb110970_P001"/>
    </source>
</evidence>
<dbReference type="Proteomes" id="UP000007305">
    <property type="component" value="Chromosome 2"/>
</dbReference>
<proteinExistence type="predicted"/>
<sequence length="312" mass="32576">MEAAARRHPAPAPRKTPPRPPPPTWRAPPAAGLPRQPAHRRSSGSRAAAEAAPYLWGRRCEERMEAMTRCGRNDHVLQAHHLGLLPGGPPTDVPARRRRLLVVPGDAEDGRELGDRRAPGVLFHRVMVVVERPRVPVLLPLLLVLLLQAVAVGADEAAAAAAGGRDGGGGGCAAPGAERRPGVAGGHRVGAVHVAVARQAQPRGVGPAVHHGRQAHAVVASRRLLAAGRVRVGHGFRHLRRITAADKTPGDLVGTSAICCSEDGGGTGLMARKGEGTIEAYNSHGRHPHSSLLSCSCCRSMVGASTKTLCSL</sequence>
<keyword evidence="3" id="KW-1185">Reference proteome</keyword>
<feature type="compositionally biased region" description="Gly residues" evidence="1">
    <location>
        <begin position="164"/>
        <end position="173"/>
    </location>
</feature>
<name>A0A804MTU4_MAIZE</name>
<protein>
    <submittedName>
        <fullName evidence="2">Uncharacterized protein</fullName>
    </submittedName>
</protein>